<organism evidence="6 7">
    <name type="scientific">Coemansia thaxteri</name>
    <dbReference type="NCBI Taxonomy" id="2663907"/>
    <lineage>
        <taxon>Eukaryota</taxon>
        <taxon>Fungi</taxon>
        <taxon>Fungi incertae sedis</taxon>
        <taxon>Zoopagomycota</taxon>
        <taxon>Kickxellomycotina</taxon>
        <taxon>Kickxellomycetes</taxon>
        <taxon>Kickxellales</taxon>
        <taxon>Kickxellaceae</taxon>
        <taxon>Coemansia</taxon>
    </lineage>
</organism>
<reference evidence="6" key="1">
    <citation type="submission" date="2022-07" db="EMBL/GenBank/DDBJ databases">
        <title>Phylogenomic reconstructions and comparative analyses of Kickxellomycotina fungi.</title>
        <authorList>
            <person name="Reynolds N.K."/>
            <person name="Stajich J.E."/>
            <person name="Barry K."/>
            <person name="Grigoriev I.V."/>
            <person name="Crous P."/>
            <person name="Smith M.E."/>
        </authorList>
    </citation>
    <scope>NUCLEOTIDE SEQUENCE</scope>
    <source>
        <strain evidence="6">IMI 214461</strain>
    </source>
</reference>
<comment type="caution">
    <text evidence="6">The sequence shown here is derived from an EMBL/GenBank/DDBJ whole genome shotgun (WGS) entry which is preliminary data.</text>
</comment>
<evidence type="ECO:0000256" key="3">
    <source>
        <dbReference type="ARBA" id="ARBA00022723"/>
    </source>
</evidence>
<accession>A0A9W8EBU2</accession>
<keyword evidence="7" id="KW-1185">Reference proteome</keyword>
<keyword evidence="3 5" id="KW-0479">Metal-binding</keyword>
<dbReference type="SUPFAM" id="SSF51556">
    <property type="entry name" value="Metallo-dependent hydrolases"/>
    <property type="match status" value="1"/>
</dbReference>
<keyword evidence="4" id="KW-0378">Hydrolase</keyword>
<keyword evidence="2" id="KW-0540">Nuclease</keyword>
<evidence type="ECO:0000313" key="6">
    <source>
        <dbReference type="EMBL" id="KAJ1996473.1"/>
    </source>
</evidence>
<evidence type="ECO:0000256" key="4">
    <source>
        <dbReference type="ARBA" id="ARBA00022801"/>
    </source>
</evidence>
<evidence type="ECO:0000313" key="7">
    <source>
        <dbReference type="Proteomes" id="UP001150907"/>
    </source>
</evidence>
<name>A0A9W8EBU2_9FUNG</name>
<dbReference type="InterPro" id="IPR032466">
    <property type="entry name" value="Metal_Hydrolase"/>
</dbReference>
<dbReference type="PANTHER" id="PTHR10060:SF15">
    <property type="entry name" value="DEOXYRIBONUCLEASE TATDN1"/>
    <property type="match status" value="1"/>
</dbReference>
<feature type="binding site" evidence="5">
    <location>
        <position position="148"/>
    </location>
    <ligand>
        <name>a divalent metal cation</name>
        <dbReference type="ChEBI" id="CHEBI:60240"/>
        <label>2</label>
    </ligand>
</feature>
<feature type="binding site" evidence="5">
    <location>
        <position position="173"/>
    </location>
    <ligand>
        <name>a divalent metal cation</name>
        <dbReference type="ChEBI" id="CHEBI:60240"/>
        <label>2</label>
    </ligand>
</feature>
<dbReference type="Proteomes" id="UP001150907">
    <property type="component" value="Unassembled WGS sequence"/>
</dbReference>
<evidence type="ECO:0000256" key="5">
    <source>
        <dbReference type="PIRSR" id="PIRSR005902-1"/>
    </source>
</evidence>
<proteinExistence type="inferred from homology"/>
<dbReference type="InterPro" id="IPR001130">
    <property type="entry name" value="TatD-like"/>
</dbReference>
<dbReference type="OrthoDB" id="6079689at2759"/>
<dbReference type="GO" id="GO:0005829">
    <property type="term" value="C:cytosol"/>
    <property type="evidence" value="ECO:0007669"/>
    <property type="project" value="TreeGrafter"/>
</dbReference>
<sequence length="309" mass="34239">MKLIDIGANLTDPVFRGVYRGKRAHSDDLGSILERARGAGIVGMMVTGGSLEESERSIQLCRQNEHLFATVGCHPTRSGEVNKYSGGADGYFAGLRRLIDDNRDKVVAVGECGLDYDRLNFASKEVQLEQFVRHFALAEATGLPLFLHDRNTGGDFARLIKENRHRFTGGVVHSFTGSMAEARELLGLGLHIGINGCSLKTEENLAAAKSIPLDRLMIESDCPYCEIRPTHASHRLLPAAGESLWQLPESRKKERWSSECMVKSRNEPCSTRQVLQVLAKLHGMSEEDLASQIYSNTLRVFFSNVRHGL</sequence>
<comment type="similarity">
    <text evidence="1">Belongs to the metallo-dependent hydrolases superfamily. TatD-type hydrolase family.</text>
</comment>
<dbReference type="AlphaFoldDB" id="A0A9W8EBU2"/>
<dbReference type="GO" id="GO:0046872">
    <property type="term" value="F:metal ion binding"/>
    <property type="evidence" value="ECO:0007669"/>
    <property type="project" value="UniProtKB-KW"/>
</dbReference>
<dbReference type="GO" id="GO:0008296">
    <property type="term" value="F:3'-5'-DNA exonuclease activity"/>
    <property type="evidence" value="ECO:0007669"/>
    <property type="project" value="TreeGrafter"/>
</dbReference>
<feature type="binding site" evidence="5">
    <location>
        <position position="221"/>
    </location>
    <ligand>
        <name>a divalent metal cation</name>
        <dbReference type="ChEBI" id="CHEBI:60240"/>
        <label>1</label>
    </ligand>
</feature>
<gene>
    <name evidence="6" type="ORF">H4R26_006188</name>
</gene>
<dbReference type="CDD" id="cd01310">
    <property type="entry name" value="TatD_DNAse"/>
    <property type="match status" value="1"/>
</dbReference>
<dbReference type="PIRSF" id="PIRSF005902">
    <property type="entry name" value="DNase_TatD"/>
    <property type="match status" value="1"/>
</dbReference>
<dbReference type="PANTHER" id="PTHR10060">
    <property type="entry name" value="TATD FAMILY DEOXYRIBONUCLEASE"/>
    <property type="match status" value="1"/>
</dbReference>
<dbReference type="Gene3D" id="3.20.20.140">
    <property type="entry name" value="Metal-dependent hydrolases"/>
    <property type="match status" value="1"/>
</dbReference>
<evidence type="ECO:0000256" key="2">
    <source>
        <dbReference type="ARBA" id="ARBA00022722"/>
    </source>
</evidence>
<dbReference type="Pfam" id="PF01026">
    <property type="entry name" value="TatD_DNase"/>
    <property type="match status" value="1"/>
</dbReference>
<feature type="binding site" evidence="5">
    <location>
        <position position="111"/>
    </location>
    <ligand>
        <name>a divalent metal cation</name>
        <dbReference type="ChEBI" id="CHEBI:60240"/>
        <label>1</label>
    </ligand>
</feature>
<dbReference type="EMBL" id="JANBQF010001805">
    <property type="protein sequence ID" value="KAJ1996473.1"/>
    <property type="molecule type" value="Genomic_DNA"/>
</dbReference>
<evidence type="ECO:0000256" key="1">
    <source>
        <dbReference type="ARBA" id="ARBA00009275"/>
    </source>
</evidence>
<protein>
    <submittedName>
        <fullName evidence="6">Uncharacterized protein</fullName>
    </submittedName>
</protein>
<dbReference type="InterPro" id="IPR050891">
    <property type="entry name" value="TatD-type_Hydrolase"/>
</dbReference>